<evidence type="ECO:0000256" key="1">
    <source>
        <dbReference type="SAM" id="MobiDB-lite"/>
    </source>
</evidence>
<dbReference type="InterPro" id="IPR053146">
    <property type="entry name" value="QDO-like"/>
</dbReference>
<dbReference type="RefSeq" id="WP_119445168.1">
    <property type="nucleotide sequence ID" value="NZ_CP032317.1"/>
</dbReference>
<dbReference type="InterPro" id="IPR014710">
    <property type="entry name" value="RmlC-like_jellyroll"/>
</dbReference>
<dbReference type="Pfam" id="PF07883">
    <property type="entry name" value="Cupin_2"/>
    <property type="match status" value="1"/>
</dbReference>
<dbReference type="KEGG" id="hyh:D3Y59_11405"/>
<organism evidence="3 4">
    <name type="scientific">Hymenobacter oligotrophus</name>
    <dbReference type="NCBI Taxonomy" id="2319843"/>
    <lineage>
        <taxon>Bacteria</taxon>
        <taxon>Pseudomonadati</taxon>
        <taxon>Bacteroidota</taxon>
        <taxon>Cytophagia</taxon>
        <taxon>Cytophagales</taxon>
        <taxon>Hymenobacteraceae</taxon>
        <taxon>Hymenobacter</taxon>
    </lineage>
</organism>
<dbReference type="SUPFAM" id="SSF51182">
    <property type="entry name" value="RmlC-like cupins"/>
    <property type="match status" value="1"/>
</dbReference>
<feature type="domain" description="Cupin type-2" evidence="2">
    <location>
        <begin position="41"/>
        <end position="105"/>
    </location>
</feature>
<evidence type="ECO:0000259" key="2">
    <source>
        <dbReference type="Pfam" id="PF07883"/>
    </source>
</evidence>
<evidence type="ECO:0000313" key="4">
    <source>
        <dbReference type="Proteomes" id="UP000262802"/>
    </source>
</evidence>
<proteinExistence type="predicted"/>
<dbReference type="AlphaFoldDB" id="A0A3B7R903"/>
<dbReference type="PANTHER" id="PTHR36440:SF1">
    <property type="entry name" value="PUTATIVE (AFU_ORTHOLOGUE AFUA_8G07350)-RELATED"/>
    <property type="match status" value="1"/>
</dbReference>
<protein>
    <submittedName>
        <fullName evidence="3">Cupin domain-containing protein</fullName>
    </submittedName>
</protein>
<name>A0A3B7R903_9BACT</name>
<dbReference type="Gene3D" id="2.60.120.10">
    <property type="entry name" value="Jelly Rolls"/>
    <property type="match status" value="1"/>
</dbReference>
<evidence type="ECO:0000313" key="3">
    <source>
        <dbReference type="EMBL" id="AYA37601.1"/>
    </source>
</evidence>
<gene>
    <name evidence="3" type="ORF">D3Y59_11405</name>
</gene>
<reference evidence="3 4" key="1">
    <citation type="submission" date="2018-09" db="EMBL/GenBank/DDBJ databases">
        <title>Hymenobacter medium sp. nov., isolated from R2A medium.</title>
        <authorList>
            <person name="Yingchao G."/>
        </authorList>
    </citation>
    <scope>NUCLEOTIDE SEQUENCE [LARGE SCALE GENOMIC DNA]</scope>
    <source>
        <strain evidence="4">sh-6</strain>
    </source>
</reference>
<dbReference type="OrthoDB" id="1423961at2"/>
<dbReference type="InterPro" id="IPR013096">
    <property type="entry name" value="Cupin_2"/>
</dbReference>
<dbReference type="EMBL" id="CP032317">
    <property type="protein sequence ID" value="AYA37601.1"/>
    <property type="molecule type" value="Genomic_DNA"/>
</dbReference>
<feature type="compositionally biased region" description="Pro residues" evidence="1">
    <location>
        <begin position="126"/>
        <end position="139"/>
    </location>
</feature>
<dbReference type="InterPro" id="IPR011051">
    <property type="entry name" value="RmlC_Cupin_sf"/>
</dbReference>
<sequence length="177" mass="19287">MKTTGFLHRPHPENIRAIPGAVFHFLARGADTQGRHALMQITVQRGAEPPAHTHSHEDESYFIQQGRVRYHIGEQTVEAQAGDYVHLPQGLPHSFEVLTDSAQVLMLISPAGLDEWFWDHSAPAPDGQPLPQPQGPPPAEAIAEFVRTLGDYGVQMLPPGAAIGSPVPATQPELILH</sequence>
<keyword evidence="4" id="KW-1185">Reference proteome</keyword>
<dbReference type="Proteomes" id="UP000262802">
    <property type="component" value="Chromosome"/>
</dbReference>
<feature type="region of interest" description="Disordered" evidence="1">
    <location>
        <begin position="120"/>
        <end position="139"/>
    </location>
</feature>
<accession>A0A3B7R903</accession>
<dbReference type="PANTHER" id="PTHR36440">
    <property type="entry name" value="PUTATIVE (AFU_ORTHOLOGUE AFUA_8G07350)-RELATED"/>
    <property type="match status" value="1"/>
</dbReference>